<feature type="transmembrane region" description="Helical" evidence="1">
    <location>
        <begin position="45"/>
        <end position="65"/>
    </location>
</feature>
<comment type="caution">
    <text evidence="2">The sequence shown here is derived from an EMBL/GenBank/DDBJ whole genome shotgun (WGS) entry which is preliminary data.</text>
</comment>
<keyword evidence="1" id="KW-0812">Transmembrane</keyword>
<reference evidence="3" key="2">
    <citation type="submission" date="2023-07" db="EMBL/GenBank/DDBJ databases">
        <title>Genome of Winogradskyella sp. E313.</title>
        <authorList>
            <person name="Zhou Y."/>
        </authorList>
    </citation>
    <scope>NUCLEOTIDE SEQUENCE [LARGE SCALE GENOMIC DNA]</scope>
    <source>
        <strain evidence="3">E313</strain>
    </source>
</reference>
<sequence>MAPIKFEENIKDKLEKRTVMPSEASWSKLSQRLDVEEKRNKKSSFWWFGIAASIAALVFVSITYFNSQERETLSPKMVEEKVEEFINETNIINKEQPIEVVADETSKIEKENALIKEETPKINVSQKDIIKAVKSIETSVASVNKDKSEVNQNTTEPTNSVTEVISIDTEKLNNVLEAVADAKTKNQEISEQLIDSLLKNANREILKAKILKKKTNVVDANLLLQDIEEALGQSFRTKIYEALKDGTKKARTAIADRNN</sequence>
<protein>
    <recommendedName>
        <fullName evidence="4">Anti-sigma factor</fullName>
    </recommendedName>
</protein>
<evidence type="ECO:0000256" key="1">
    <source>
        <dbReference type="SAM" id="Phobius"/>
    </source>
</evidence>
<dbReference type="RefSeq" id="WP_227476330.1">
    <property type="nucleotide sequence ID" value="NZ_JAFMPT010000004.1"/>
</dbReference>
<accession>A0ABS8EKY9</accession>
<dbReference type="Proteomes" id="UP000778797">
    <property type="component" value="Unassembled WGS sequence"/>
</dbReference>
<proteinExistence type="predicted"/>
<evidence type="ECO:0000313" key="2">
    <source>
        <dbReference type="EMBL" id="MCC1483884.1"/>
    </source>
</evidence>
<reference evidence="3" key="1">
    <citation type="submission" date="2021-03" db="EMBL/GenBank/DDBJ databases">
        <title>Genome of Cognatishimia sp. F0-27.</title>
        <authorList>
            <person name="Ping X."/>
        </authorList>
    </citation>
    <scope>NUCLEOTIDE SEQUENCE [LARGE SCALE GENOMIC DNA]</scope>
    <source>
        <strain evidence="3">E313</strain>
    </source>
</reference>
<evidence type="ECO:0008006" key="4">
    <source>
        <dbReference type="Google" id="ProtNLM"/>
    </source>
</evidence>
<keyword evidence="1" id="KW-1133">Transmembrane helix</keyword>
<keyword evidence="1" id="KW-0472">Membrane</keyword>
<keyword evidence="3" id="KW-1185">Reference proteome</keyword>
<organism evidence="2 3">
    <name type="scientific">Winogradskyella immobilis</name>
    <dbReference type="NCBI Taxonomy" id="2816852"/>
    <lineage>
        <taxon>Bacteria</taxon>
        <taxon>Pseudomonadati</taxon>
        <taxon>Bacteroidota</taxon>
        <taxon>Flavobacteriia</taxon>
        <taxon>Flavobacteriales</taxon>
        <taxon>Flavobacteriaceae</taxon>
        <taxon>Winogradskyella</taxon>
    </lineage>
</organism>
<evidence type="ECO:0000313" key="3">
    <source>
        <dbReference type="Proteomes" id="UP000778797"/>
    </source>
</evidence>
<name>A0ABS8EKY9_9FLAO</name>
<gene>
    <name evidence="2" type="ORF">J1C55_04715</name>
</gene>
<dbReference type="EMBL" id="JAFMPT010000004">
    <property type="protein sequence ID" value="MCC1483884.1"/>
    <property type="molecule type" value="Genomic_DNA"/>
</dbReference>